<dbReference type="Gene3D" id="3.90.550.10">
    <property type="entry name" value="Spore Coat Polysaccharide Biosynthesis Protein SpsA, Chain A"/>
    <property type="match status" value="1"/>
</dbReference>
<gene>
    <name evidence="21" type="primary">si:dkey-199f5.8</name>
</gene>
<evidence type="ECO:0000256" key="2">
    <source>
        <dbReference type="ARBA" id="ARBA00004323"/>
    </source>
</evidence>
<evidence type="ECO:0000256" key="18">
    <source>
        <dbReference type="SAM" id="MobiDB-lite"/>
    </source>
</evidence>
<dbReference type="EC" id="2.4.1.-" evidence="17"/>
<dbReference type="UniPathway" id="UPA00378"/>
<evidence type="ECO:0000256" key="11">
    <source>
        <dbReference type="ARBA" id="ARBA00023034"/>
    </source>
</evidence>
<keyword evidence="8 17" id="KW-0479">Metal-binding</keyword>
<comment type="cofactor">
    <cofactor evidence="1 17">
        <name>Mn(2+)</name>
        <dbReference type="ChEBI" id="CHEBI:29035"/>
    </cofactor>
</comment>
<keyword evidence="7 17" id="KW-0812">Transmembrane</keyword>
<comment type="function">
    <text evidence="17">Responsible for the synthesis of complex-type N-linked oligosaccharides in many glycoproteins as well as the carbohydrate moieties of glycolipids.</text>
</comment>
<feature type="transmembrane region" description="Helical" evidence="17">
    <location>
        <begin position="6"/>
        <end position="25"/>
    </location>
</feature>
<evidence type="ECO:0000256" key="14">
    <source>
        <dbReference type="ARBA" id="ARBA00023180"/>
    </source>
</evidence>
<dbReference type="OrthoDB" id="10016069at2759"/>
<keyword evidence="22" id="KW-1185">Reference proteome</keyword>
<keyword evidence="13" id="KW-1015">Disulfide bond</keyword>
<comment type="similarity">
    <text evidence="4 17">Belongs to the glycosyltransferase 7 family.</text>
</comment>
<comment type="subcellular location">
    <subcellularLocation>
        <location evidence="2 17">Golgi apparatus membrane</location>
        <topology evidence="2 17">Single-pass type II membrane protein</topology>
    </subcellularLocation>
</comment>
<keyword evidence="12 17" id="KW-0472">Membrane</keyword>
<evidence type="ECO:0000256" key="4">
    <source>
        <dbReference type="ARBA" id="ARBA00005735"/>
    </source>
</evidence>
<dbReference type="InterPro" id="IPR003859">
    <property type="entry name" value="Galactosyl_T"/>
</dbReference>
<keyword evidence="11 17" id="KW-0333">Golgi apparatus</keyword>
<evidence type="ECO:0000256" key="9">
    <source>
        <dbReference type="ARBA" id="ARBA00022968"/>
    </source>
</evidence>
<keyword evidence="9 17" id="KW-0735">Signal-anchor</keyword>
<dbReference type="Ensembl" id="ENSSFOT00015069651.1">
    <property type="protein sequence ID" value="ENSSFOP00015077595.1"/>
    <property type="gene ID" value="ENSSFOG00015027668.1"/>
</dbReference>
<dbReference type="InterPro" id="IPR027995">
    <property type="entry name" value="Galactosyl_T_N"/>
</dbReference>
<dbReference type="GeneID" id="108919177"/>
<reference evidence="21" key="3">
    <citation type="submission" date="2025-09" db="UniProtKB">
        <authorList>
            <consortium name="Ensembl"/>
        </authorList>
    </citation>
    <scope>IDENTIFICATION</scope>
</reference>
<name>A0A8C9WRA7_SCLFO</name>
<dbReference type="FunFam" id="3.90.550.10:FF:000028">
    <property type="entry name" value="beta-1,4-galactosyltransferase 1"/>
    <property type="match status" value="1"/>
</dbReference>
<dbReference type="KEGG" id="sfm:108919177"/>
<dbReference type="GO" id="GO:0046872">
    <property type="term" value="F:metal ion binding"/>
    <property type="evidence" value="ECO:0007669"/>
    <property type="project" value="UniProtKB-UniRule"/>
</dbReference>
<evidence type="ECO:0000256" key="1">
    <source>
        <dbReference type="ARBA" id="ARBA00001936"/>
    </source>
</evidence>
<dbReference type="SUPFAM" id="SSF53448">
    <property type="entry name" value="Nucleotide-diphospho-sugar transferases"/>
    <property type="match status" value="1"/>
</dbReference>
<keyword evidence="10 17" id="KW-1133">Transmembrane helix</keyword>
<evidence type="ECO:0000256" key="12">
    <source>
        <dbReference type="ARBA" id="ARBA00023136"/>
    </source>
</evidence>
<evidence type="ECO:0000256" key="6">
    <source>
        <dbReference type="ARBA" id="ARBA00022679"/>
    </source>
</evidence>
<accession>A0A8C9WRA7</accession>
<evidence type="ECO:0000256" key="10">
    <source>
        <dbReference type="ARBA" id="ARBA00022989"/>
    </source>
</evidence>
<protein>
    <recommendedName>
        <fullName evidence="17">Beta-1,4-galactosyltransferase</fullName>
        <shortName evidence="17">Beta-1,4-GalTase</shortName>
        <ecNumber evidence="17">2.4.1.-</ecNumber>
    </recommendedName>
</protein>
<dbReference type="GO" id="GO:0003945">
    <property type="term" value="F:N-acetyllactosamine synthase activity"/>
    <property type="evidence" value="ECO:0007669"/>
    <property type="project" value="UniProtKB-EC"/>
</dbReference>
<evidence type="ECO:0000259" key="19">
    <source>
        <dbReference type="Pfam" id="PF02709"/>
    </source>
</evidence>
<feature type="region of interest" description="Disordered" evidence="18">
    <location>
        <begin position="346"/>
        <end position="382"/>
    </location>
</feature>
<evidence type="ECO:0000256" key="5">
    <source>
        <dbReference type="ARBA" id="ARBA00022676"/>
    </source>
</evidence>
<keyword evidence="15 17" id="KW-0464">Manganese</keyword>
<feature type="compositionally biased region" description="Polar residues" evidence="18">
    <location>
        <begin position="371"/>
        <end position="382"/>
    </location>
</feature>
<evidence type="ECO:0000256" key="3">
    <source>
        <dbReference type="ARBA" id="ARBA00004922"/>
    </source>
</evidence>
<keyword evidence="14 17" id="KW-0325">Glycoprotein</keyword>
<dbReference type="GO" id="GO:0000139">
    <property type="term" value="C:Golgi membrane"/>
    <property type="evidence" value="ECO:0007669"/>
    <property type="project" value="UniProtKB-SubCell"/>
</dbReference>
<dbReference type="PANTHER" id="PTHR19300:SF34">
    <property type="entry name" value="BETA-1,4-GALACTOSYLTRANSFERASE"/>
    <property type="match status" value="1"/>
</dbReference>
<organism evidence="21 22">
    <name type="scientific">Scleropages formosus</name>
    <name type="common">Asian bonytongue</name>
    <name type="synonym">Osteoglossum formosum</name>
    <dbReference type="NCBI Taxonomy" id="113540"/>
    <lineage>
        <taxon>Eukaryota</taxon>
        <taxon>Metazoa</taxon>
        <taxon>Chordata</taxon>
        <taxon>Craniata</taxon>
        <taxon>Vertebrata</taxon>
        <taxon>Euteleostomi</taxon>
        <taxon>Actinopterygii</taxon>
        <taxon>Neopterygii</taxon>
        <taxon>Teleostei</taxon>
        <taxon>Osteoglossocephala</taxon>
        <taxon>Osteoglossomorpha</taxon>
        <taxon>Osteoglossiformes</taxon>
        <taxon>Osteoglossidae</taxon>
        <taxon>Scleropages</taxon>
    </lineage>
</organism>
<dbReference type="GeneTree" id="ENSGT00940000164072"/>
<sequence length="382" mass="44127">MSNLQSKWRYLVMILGIQLVVMALLSREGYQKRVTYFFRIFRRGDAGGSVRNQTVRDVYANLSLLTKGLANEDSLPYCPQKSPLINGPFHVTFPSGLTLAQVERKNPLVVRGGRYRPPNCESHHRTAIIIPHRNREQHLKFLLYYLHPFLQRQQLNYGIYIIHQAGNYTFNRAKLMNVGFREAMREEDWDCLFFHDVDLIPEDDRNTYTCEAHPKHAAIAMDKFGYKLPYKMYFGGVSALTPQQYLRMNGFPNNYWGWGGEDDDIGLRVSLSGMLISRPSLTVGRYKMIKHKLDKGNEENPRRFNMLAKTRHTWRNDGMNSVQYEVLSREYLPLYTNITVNVGTQKGLQPFNSKAPTQAPSPVKQPESHVETSISKVRSTNS</sequence>
<keyword evidence="5 17" id="KW-0328">Glycosyltransferase</keyword>
<dbReference type="Proteomes" id="UP000694397">
    <property type="component" value="Chromosome 18"/>
</dbReference>
<dbReference type="CDD" id="cd00899">
    <property type="entry name" value="b4GalT"/>
    <property type="match status" value="1"/>
</dbReference>
<evidence type="ECO:0000256" key="16">
    <source>
        <dbReference type="ARBA" id="ARBA00049413"/>
    </source>
</evidence>
<feature type="domain" description="Galactosyltransferase N-terminal" evidence="20">
    <location>
        <begin position="78"/>
        <end position="211"/>
    </location>
</feature>
<evidence type="ECO:0000256" key="15">
    <source>
        <dbReference type="ARBA" id="ARBA00023211"/>
    </source>
</evidence>
<dbReference type="GO" id="GO:0005975">
    <property type="term" value="P:carbohydrate metabolic process"/>
    <property type="evidence" value="ECO:0007669"/>
    <property type="project" value="InterPro"/>
</dbReference>
<dbReference type="Pfam" id="PF02709">
    <property type="entry name" value="Glyco_transf_7C"/>
    <property type="match status" value="1"/>
</dbReference>
<evidence type="ECO:0000313" key="21">
    <source>
        <dbReference type="Ensembl" id="ENSSFOP00015077595.1"/>
    </source>
</evidence>
<evidence type="ECO:0000259" key="20">
    <source>
        <dbReference type="Pfam" id="PF13733"/>
    </source>
</evidence>
<dbReference type="Pfam" id="PF13733">
    <property type="entry name" value="Glyco_transf_7N"/>
    <property type="match status" value="1"/>
</dbReference>
<feature type="compositionally biased region" description="Polar residues" evidence="18">
    <location>
        <begin position="346"/>
        <end position="360"/>
    </location>
</feature>
<reference evidence="21 22" key="1">
    <citation type="submission" date="2019-04" db="EMBL/GenBank/DDBJ databases">
        <authorList>
            <consortium name="Wellcome Sanger Institute Data Sharing"/>
        </authorList>
    </citation>
    <scope>NUCLEOTIDE SEQUENCE [LARGE SCALE GENOMIC DNA]</scope>
</reference>
<dbReference type="GO" id="GO:0032580">
    <property type="term" value="C:Golgi cisterna membrane"/>
    <property type="evidence" value="ECO:0007669"/>
    <property type="project" value="UniProtKB-UniRule"/>
</dbReference>
<proteinExistence type="inferred from homology"/>
<dbReference type="InterPro" id="IPR029044">
    <property type="entry name" value="Nucleotide-diphossugar_trans"/>
</dbReference>
<evidence type="ECO:0000313" key="22">
    <source>
        <dbReference type="Proteomes" id="UP000694397"/>
    </source>
</evidence>
<dbReference type="AlphaFoldDB" id="A0A8C9WRA7"/>
<dbReference type="PRINTS" id="PR02050">
    <property type="entry name" value="B14GALTRFASE"/>
</dbReference>
<feature type="domain" description="Galactosyltransferase C-terminal" evidence="19">
    <location>
        <begin position="216"/>
        <end position="292"/>
    </location>
</feature>
<dbReference type="PANTHER" id="PTHR19300">
    <property type="entry name" value="BETA-1,4-GALACTOSYLTRANSFERASE"/>
    <property type="match status" value="1"/>
</dbReference>
<evidence type="ECO:0000256" key="7">
    <source>
        <dbReference type="ARBA" id="ARBA00022692"/>
    </source>
</evidence>
<dbReference type="InterPro" id="IPR027791">
    <property type="entry name" value="Galactosyl_T_C"/>
</dbReference>
<evidence type="ECO:0000256" key="17">
    <source>
        <dbReference type="RuleBase" id="RU368121"/>
    </source>
</evidence>
<comment type="pathway">
    <text evidence="3 17">Protein modification; protein glycosylation.</text>
</comment>
<evidence type="ECO:0000256" key="8">
    <source>
        <dbReference type="ARBA" id="ARBA00022723"/>
    </source>
</evidence>
<evidence type="ECO:0000256" key="13">
    <source>
        <dbReference type="ARBA" id="ARBA00023157"/>
    </source>
</evidence>
<keyword evidence="6 17" id="KW-0808">Transferase</keyword>
<reference evidence="21" key="2">
    <citation type="submission" date="2025-08" db="UniProtKB">
        <authorList>
            <consortium name="Ensembl"/>
        </authorList>
    </citation>
    <scope>IDENTIFICATION</scope>
</reference>
<comment type="catalytic activity">
    <reaction evidence="16">
        <text>N-acetyl-D-glucosamine + UDP-alpha-D-galactose = beta-D-galactosyl-(1-&gt;4)-N-acetyl-D-glucosamine + UDP + H(+)</text>
        <dbReference type="Rhea" id="RHEA:17745"/>
        <dbReference type="ChEBI" id="CHEBI:15378"/>
        <dbReference type="ChEBI" id="CHEBI:58223"/>
        <dbReference type="ChEBI" id="CHEBI:60152"/>
        <dbReference type="ChEBI" id="CHEBI:66914"/>
        <dbReference type="ChEBI" id="CHEBI:506227"/>
        <dbReference type="EC" id="2.4.1.90"/>
    </reaction>
    <physiologicalReaction direction="left-to-right" evidence="16">
        <dbReference type="Rhea" id="RHEA:17746"/>
    </physiologicalReaction>
</comment>